<keyword evidence="12" id="KW-0413">Isomerase</keyword>
<name>A0A644V7T4_9ZZZZ</name>
<feature type="domain" description="KARI C-terminal knotted" evidence="11">
    <location>
        <begin position="203"/>
        <end position="346"/>
    </location>
</feature>
<dbReference type="AlphaFoldDB" id="A0A644V7T4"/>
<dbReference type="EC" id="1.1.1.382" evidence="12"/>
<dbReference type="InterPro" id="IPR036291">
    <property type="entry name" value="NAD(P)-bd_dom_sf"/>
</dbReference>
<dbReference type="PIRSF" id="PIRSF000116">
    <property type="entry name" value="IlvC_gammaproteo"/>
    <property type="match status" value="1"/>
</dbReference>
<accession>A0A644V7T4</accession>
<dbReference type="EMBL" id="VSSQ01000228">
    <property type="protein sequence ID" value="MPL86853.1"/>
    <property type="molecule type" value="Genomic_DNA"/>
</dbReference>
<dbReference type="InterPro" id="IPR013116">
    <property type="entry name" value="KARI_N"/>
</dbReference>
<evidence type="ECO:0000256" key="7">
    <source>
        <dbReference type="ARBA" id="ARBA00022842"/>
    </source>
</evidence>
<dbReference type="InterPro" id="IPR000506">
    <property type="entry name" value="KARI_C"/>
</dbReference>
<dbReference type="GO" id="GO:0004455">
    <property type="term" value="F:ketol-acid reductoisomerase activity"/>
    <property type="evidence" value="ECO:0007669"/>
    <property type="project" value="InterPro"/>
</dbReference>
<evidence type="ECO:0000259" key="11">
    <source>
        <dbReference type="PROSITE" id="PS51851"/>
    </source>
</evidence>
<dbReference type="InterPro" id="IPR014359">
    <property type="entry name" value="KARI_prok"/>
</dbReference>
<dbReference type="NCBIfam" id="TIGR00465">
    <property type="entry name" value="ilvC"/>
    <property type="match status" value="1"/>
</dbReference>
<sequence>MCMGMRVYNFIRMRTPSTPTDMMQKYPVTDKDISFISEKCVAILGYGSQGRAQAKNLRDSGIPVIIGNRQGKSFDQAVSDGFSVMSVRNAVMRSDILAVFFPDESAAEIYAEEIAPFLKEGQCLVFAHGFNIHFGFITPPKFTDVVLVAPKGVGPMVRKLYQEGSGVPALVSVHQDHTGRALSTALGYAAGIGSARSAVLASTFRDETETDLFGEQAVICGGLPALISAAYDTLVDAGYPPELAFSECAHEVKLVVDLIYEGGFSKMHDFVSKTAGYGGITRGGRVIGEGSRKEMTRILNEIRSGAFADEWMAEKRSGSKKYAALVDQVRQSGIETTGETFRDLLK</sequence>
<evidence type="ECO:0000256" key="1">
    <source>
        <dbReference type="ARBA" id="ARBA00001946"/>
    </source>
</evidence>
<dbReference type="InterPro" id="IPR008927">
    <property type="entry name" value="6-PGluconate_DH-like_C_sf"/>
</dbReference>
<dbReference type="Pfam" id="PF07991">
    <property type="entry name" value="KARI_N"/>
    <property type="match status" value="1"/>
</dbReference>
<dbReference type="UniPathway" id="UPA00047">
    <property type="reaction ID" value="UER00056"/>
</dbReference>
<reference evidence="12" key="1">
    <citation type="submission" date="2019-08" db="EMBL/GenBank/DDBJ databases">
        <authorList>
            <person name="Kucharzyk K."/>
            <person name="Murdoch R.W."/>
            <person name="Higgins S."/>
            <person name="Loffler F."/>
        </authorList>
    </citation>
    <scope>NUCLEOTIDE SEQUENCE</scope>
</reference>
<evidence type="ECO:0000256" key="8">
    <source>
        <dbReference type="ARBA" id="ARBA00023002"/>
    </source>
</evidence>
<dbReference type="InterPro" id="IPR013023">
    <property type="entry name" value="KARI"/>
</dbReference>
<evidence type="ECO:0000256" key="5">
    <source>
        <dbReference type="ARBA" id="ARBA00022605"/>
    </source>
</evidence>
<keyword evidence="8 12" id="KW-0560">Oxidoreductase</keyword>
<dbReference type="GO" id="GO:0050661">
    <property type="term" value="F:NADP binding"/>
    <property type="evidence" value="ECO:0007669"/>
    <property type="project" value="InterPro"/>
</dbReference>
<comment type="caution">
    <text evidence="12">The sequence shown here is derived from an EMBL/GenBank/DDBJ whole genome shotgun (WGS) entry which is preliminary data.</text>
</comment>
<organism evidence="12">
    <name type="scientific">bioreactor metagenome</name>
    <dbReference type="NCBI Taxonomy" id="1076179"/>
    <lineage>
        <taxon>unclassified sequences</taxon>
        <taxon>metagenomes</taxon>
        <taxon>ecological metagenomes</taxon>
    </lineage>
</organism>
<keyword evidence="5" id="KW-0028">Amino-acid biosynthesis</keyword>
<dbReference type="GO" id="GO:0009099">
    <property type="term" value="P:L-valine biosynthetic process"/>
    <property type="evidence" value="ECO:0007669"/>
    <property type="project" value="UniProtKB-UniPathway"/>
</dbReference>
<comment type="cofactor">
    <cofactor evidence="1">
        <name>Mg(2+)</name>
        <dbReference type="ChEBI" id="CHEBI:18420"/>
    </cofactor>
</comment>
<evidence type="ECO:0000256" key="6">
    <source>
        <dbReference type="ARBA" id="ARBA00022723"/>
    </source>
</evidence>
<evidence type="ECO:0000256" key="4">
    <source>
        <dbReference type="ARBA" id="ARBA00010318"/>
    </source>
</evidence>
<dbReference type="Gene3D" id="6.10.240.10">
    <property type="match status" value="1"/>
</dbReference>
<evidence type="ECO:0000256" key="9">
    <source>
        <dbReference type="ARBA" id="ARBA00023304"/>
    </source>
</evidence>
<evidence type="ECO:0000313" key="12">
    <source>
        <dbReference type="EMBL" id="MPL86853.1"/>
    </source>
</evidence>
<dbReference type="SUPFAM" id="SSF48179">
    <property type="entry name" value="6-phosphogluconate dehydrogenase C-terminal domain-like"/>
    <property type="match status" value="1"/>
</dbReference>
<dbReference type="HAMAP" id="MF_00435">
    <property type="entry name" value="IlvC"/>
    <property type="match status" value="1"/>
</dbReference>
<dbReference type="PROSITE" id="PS51851">
    <property type="entry name" value="KARI_C"/>
    <property type="match status" value="1"/>
</dbReference>
<dbReference type="UniPathway" id="UPA00049">
    <property type="reaction ID" value="UER00060"/>
</dbReference>
<feature type="domain" description="KARI N-terminal Rossmann" evidence="10">
    <location>
        <begin position="20"/>
        <end position="202"/>
    </location>
</feature>
<dbReference type="PANTHER" id="PTHR21371:SF1">
    <property type="entry name" value="KETOL-ACID REDUCTOISOMERASE, MITOCHONDRIAL"/>
    <property type="match status" value="1"/>
</dbReference>
<comment type="similarity">
    <text evidence="4">Belongs to the ketol-acid reductoisomerase family.</text>
</comment>
<comment type="pathway">
    <text evidence="2">Amino-acid biosynthesis; L-valine biosynthesis; L-valine from pyruvate: step 2/4.</text>
</comment>
<keyword evidence="9" id="KW-0100">Branched-chain amino acid biosynthesis</keyword>
<dbReference type="GO" id="GO:0016853">
    <property type="term" value="F:isomerase activity"/>
    <property type="evidence" value="ECO:0007669"/>
    <property type="project" value="UniProtKB-KW"/>
</dbReference>
<comment type="pathway">
    <text evidence="3">Amino-acid biosynthesis; L-isoleucine biosynthesis; L-isoleucine from 2-oxobutanoate: step 2/4.</text>
</comment>
<keyword evidence="6" id="KW-0479">Metal-binding</keyword>
<dbReference type="Gene3D" id="3.40.50.720">
    <property type="entry name" value="NAD(P)-binding Rossmann-like Domain"/>
    <property type="match status" value="1"/>
</dbReference>
<evidence type="ECO:0000256" key="2">
    <source>
        <dbReference type="ARBA" id="ARBA00004864"/>
    </source>
</evidence>
<proteinExistence type="inferred from homology"/>
<keyword evidence="7" id="KW-0460">Magnesium</keyword>
<dbReference type="SUPFAM" id="SSF51735">
    <property type="entry name" value="NAD(P)-binding Rossmann-fold domains"/>
    <property type="match status" value="1"/>
</dbReference>
<dbReference type="Pfam" id="PF01450">
    <property type="entry name" value="KARI_C"/>
    <property type="match status" value="1"/>
</dbReference>
<evidence type="ECO:0000259" key="10">
    <source>
        <dbReference type="PROSITE" id="PS51850"/>
    </source>
</evidence>
<gene>
    <name evidence="12" type="primary">ilvC_8</name>
    <name evidence="12" type="ORF">SDC9_32840</name>
</gene>
<dbReference type="NCBIfam" id="NF004017">
    <property type="entry name" value="PRK05479.1"/>
    <property type="match status" value="1"/>
</dbReference>
<dbReference type="PANTHER" id="PTHR21371">
    <property type="entry name" value="KETOL-ACID REDUCTOISOMERASE, MITOCHONDRIAL"/>
    <property type="match status" value="1"/>
</dbReference>
<dbReference type="GO" id="GO:0046872">
    <property type="term" value="F:metal ion binding"/>
    <property type="evidence" value="ECO:0007669"/>
    <property type="project" value="UniProtKB-KW"/>
</dbReference>
<evidence type="ECO:0000256" key="3">
    <source>
        <dbReference type="ARBA" id="ARBA00004885"/>
    </source>
</evidence>
<dbReference type="PROSITE" id="PS51850">
    <property type="entry name" value="KARI_N"/>
    <property type="match status" value="1"/>
</dbReference>
<protein>
    <submittedName>
        <fullName evidence="12">Ketol-acid reductoisomerase (NAD(+))</fullName>
        <ecNumber evidence="12">1.1.1.382</ecNumber>
    </submittedName>
</protein>
<dbReference type="GO" id="GO:0009097">
    <property type="term" value="P:isoleucine biosynthetic process"/>
    <property type="evidence" value="ECO:0007669"/>
    <property type="project" value="UniProtKB-UniPathway"/>
</dbReference>